<dbReference type="Gene3D" id="3.40.50.300">
    <property type="entry name" value="P-loop containing nucleotide triphosphate hydrolases"/>
    <property type="match status" value="1"/>
</dbReference>
<organism evidence="3 4">
    <name type="scientific">Candidatus Thermofonsia Clade 1 bacterium</name>
    <dbReference type="NCBI Taxonomy" id="2364210"/>
    <lineage>
        <taxon>Bacteria</taxon>
        <taxon>Bacillati</taxon>
        <taxon>Chloroflexota</taxon>
        <taxon>Candidatus Thermofontia</taxon>
        <taxon>Candidatus Thermofonsia Clade 1</taxon>
    </lineage>
</organism>
<gene>
    <name evidence="3" type="ORF">CUN51_08155</name>
</gene>
<evidence type="ECO:0000313" key="3">
    <source>
        <dbReference type="EMBL" id="PJF30371.1"/>
    </source>
</evidence>
<accession>A0A2M8NYJ8</accession>
<dbReference type="SUPFAM" id="SSF52540">
    <property type="entry name" value="P-loop containing nucleoside triphosphate hydrolases"/>
    <property type="match status" value="1"/>
</dbReference>
<dbReference type="Pfam" id="PF00004">
    <property type="entry name" value="AAA"/>
    <property type="match status" value="1"/>
</dbReference>
<protein>
    <submittedName>
        <fullName evidence="3">AAA family ATPase</fullName>
    </submittedName>
</protein>
<dbReference type="Proteomes" id="UP000228921">
    <property type="component" value="Unassembled WGS sequence"/>
</dbReference>
<dbReference type="InterPro" id="IPR027417">
    <property type="entry name" value="P-loop_NTPase"/>
</dbReference>
<dbReference type="GO" id="GO:0003677">
    <property type="term" value="F:DNA binding"/>
    <property type="evidence" value="ECO:0007669"/>
    <property type="project" value="UniProtKB-KW"/>
</dbReference>
<dbReference type="SUPFAM" id="SSF46785">
    <property type="entry name" value="Winged helix' DNA-binding domain"/>
    <property type="match status" value="1"/>
</dbReference>
<dbReference type="AlphaFoldDB" id="A0A2M8NYJ8"/>
<name>A0A2M8NYJ8_9CHLR</name>
<dbReference type="InterPro" id="IPR036390">
    <property type="entry name" value="WH_DNA-bd_sf"/>
</dbReference>
<feature type="domain" description="AAA+ ATPase" evidence="2">
    <location>
        <begin position="167"/>
        <end position="355"/>
    </location>
</feature>
<dbReference type="GO" id="GO:0016887">
    <property type="term" value="F:ATP hydrolysis activity"/>
    <property type="evidence" value="ECO:0007669"/>
    <property type="project" value="InterPro"/>
</dbReference>
<reference evidence="3 4" key="1">
    <citation type="submission" date="2017-11" db="EMBL/GenBank/DDBJ databases">
        <title>Evolution of Phototrophy in the Chloroflexi Phylum Driven by Horizontal Gene Transfer.</title>
        <authorList>
            <person name="Ward L.M."/>
            <person name="Hemp J."/>
            <person name="Shih P.M."/>
            <person name="Mcglynn S.E."/>
            <person name="Fischer W."/>
        </authorList>
    </citation>
    <scope>NUCLEOTIDE SEQUENCE [LARGE SCALE GENOMIC DNA]</scope>
    <source>
        <strain evidence="3">CP2_2F</strain>
    </source>
</reference>
<proteinExistence type="predicted"/>
<keyword evidence="1" id="KW-0238">DNA-binding</keyword>
<comment type="caution">
    <text evidence="3">The sequence shown here is derived from an EMBL/GenBank/DDBJ whole genome shotgun (WGS) entry which is preliminary data.</text>
</comment>
<dbReference type="InterPro" id="IPR003959">
    <property type="entry name" value="ATPase_AAA_core"/>
</dbReference>
<evidence type="ECO:0000256" key="1">
    <source>
        <dbReference type="ARBA" id="ARBA00023125"/>
    </source>
</evidence>
<dbReference type="EMBL" id="PGTK01000011">
    <property type="protein sequence ID" value="PJF30371.1"/>
    <property type="molecule type" value="Genomic_DNA"/>
</dbReference>
<evidence type="ECO:0000259" key="2">
    <source>
        <dbReference type="SMART" id="SM00382"/>
    </source>
</evidence>
<dbReference type="InterPro" id="IPR003593">
    <property type="entry name" value="AAA+_ATPase"/>
</dbReference>
<dbReference type="SMART" id="SM00382">
    <property type="entry name" value="AAA"/>
    <property type="match status" value="1"/>
</dbReference>
<evidence type="ECO:0000313" key="4">
    <source>
        <dbReference type="Proteomes" id="UP000228921"/>
    </source>
</evidence>
<sequence>MEATKQSTANSTAARDIRAIVRQPETFEELGVSPSIVTDLMFRMMFTEGDVSLRRFVEVMRINFKILDQILLKMQKDHLVEIAQAGTLGRTSYVYRLTEEGMARARDALERSQYIGPAPVAVEVYNEAILLQTHNRKKVAPEEVQRAISHLILPEGFHRRIGPAINGGTSLFLYGPPGNGKTTIAEAIASVIAGTDPIWLPYTITVGGQIVSIYDRLVHKHVELSKEEQEELGDYDRRWGLFKRPSVMVGGELTMEALELRFDEVAKFYEAPLQLKANGGMFLIDDFGRQQMSPQQLLNRWIVPLESGIDFLRLRTGQSIQMPFRQLIVFSTNLDPNQLVDGAFLRRIQMKVQVESPSLQMFSQIFVAQCQALGLPFDPESLKYLVNEWYRKPNRTLQAVHPRDILKIVRALCEYEGKPPSLNPQLIDDACRSYFV</sequence>
<dbReference type="GO" id="GO:0005524">
    <property type="term" value="F:ATP binding"/>
    <property type="evidence" value="ECO:0007669"/>
    <property type="project" value="InterPro"/>
</dbReference>